<name>A0A7X2NUG0_9FIRM</name>
<comment type="caution">
    <text evidence="1">The sequence shown here is derived from an EMBL/GenBank/DDBJ whole genome shotgun (WGS) entry which is preliminary data.</text>
</comment>
<sequence length="94" mass="11396">MSKKEYTKEERTAQICQLIRKMGYPEEFGYALAEELETENAMRRMVGYLLSADHPRMEDIADEALAIIEMNQHWKEKKIREYEHARYLNENRRR</sequence>
<dbReference type="EMBL" id="VUMN01000046">
    <property type="protein sequence ID" value="MSS59726.1"/>
    <property type="molecule type" value="Genomic_DNA"/>
</dbReference>
<gene>
    <name evidence="1" type="ORF">FYJ51_12565</name>
</gene>
<evidence type="ECO:0000313" key="1">
    <source>
        <dbReference type="EMBL" id="MSS59726.1"/>
    </source>
</evidence>
<organism evidence="1 2">
    <name type="scientific">Stecheria intestinalis</name>
    <dbReference type="NCBI Taxonomy" id="2606630"/>
    <lineage>
        <taxon>Bacteria</taxon>
        <taxon>Bacillati</taxon>
        <taxon>Bacillota</taxon>
        <taxon>Erysipelotrichia</taxon>
        <taxon>Erysipelotrichales</taxon>
        <taxon>Erysipelotrichaceae</taxon>
        <taxon>Stecheria</taxon>
    </lineage>
</organism>
<accession>A0A7X2NUG0</accession>
<protein>
    <submittedName>
        <fullName evidence="1">Uncharacterized protein</fullName>
    </submittedName>
</protein>
<dbReference type="AlphaFoldDB" id="A0A7X2NUG0"/>
<dbReference type="Proteomes" id="UP000461880">
    <property type="component" value="Unassembled WGS sequence"/>
</dbReference>
<keyword evidence="2" id="KW-1185">Reference proteome</keyword>
<evidence type="ECO:0000313" key="2">
    <source>
        <dbReference type="Proteomes" id="UP000461880"/>
    </source>
</evidence>
<dbReference type="RefSeq" id="WP_154505937.1">
    <property type="nucleotide sequence ID" value="NZ_VUMN01000046.1"/>
</dbReference>
<proteinExistence type="predicted"/>
<reference evidence="1 2" key="1">
    <citation type="submission" date="2019-08" db="EMBL/GenBank/DDBJ databases">
        <title>In-depth cultivation of the pig gut microbiome towards novel bacterial diversity and tailored functional studies.</title>
        <authorList>
            <person name="Wylensek D."/>
            <person name="Hitch T.C.A."/>
            <person name="Clavel T."/>
        </authorList>
    </citation>
    <scope>NUCLEOTIDE SEQUENCE [LARGE SCALE GENOMIC DNA]</scope>
    <source>
        <strain evidence="1 2">Oil+RF-744-GAM-WT-6</strain>
    </source>
</reference>